<evidence type="ECO:0000313" key="8">
    <source>
        <dbReference type="Proteomes" id="UP001216595"/>
    </source>
</evidence>
<dbReference type="PIRSF" id="PIRSF037208">
    <property type="entry name" value="ATE_pro_prd"/>
    <property type="match status" value="1"/>
</dbReference>
<evidence type="ECO:0000259" key="5">
    <source>
        <dbReference type="Pfam" id="PF04376"/>
    </source>
</evidence>
<comment type="similarity">
    <text evidence="4">Belongs to the R-transferase family. Bpt subfamily.</text>
</comment>
<keyword evidence="8" id="KW-1185">Reference proteome</keyword>
<evidence type="ECO:0000256" key="4">
    <source>
        <dbReference type="HAMAP-Rule" id="MF_00689"/>
    </source>
</evidence>
<comment type="catalytic activity">
    <reaction evidence="4">
        <text>N-terminal L-aspartyl-[protein] + L-leucyl-tRNA(Leu) = N-terminal L-leucyl-L-aspartyl-[protein] + tRNA(Leu) + H(+)</text>
        <dbReference type="Rhea" id="RHEA:50420"/>
        <dbReference type="Rhea" id="RHEA-COMP:9613"/>
        <dbReference type="Rhea" id="RHEA-COMP:9622"/>
        <dbReference type="Rhea" id="RHEA-COMP:12669"/>
        <dbReference type="Rhea" id="RHEA-COMP:12674"/>
        <dbReference type="ChEBI" id="CHEBI:15378"/>
        <dbReference type="ChEBI" id="CHEBI:64720"/>
        <dbReference type="ChEBI" id="CHEBI:78442"/>
        <dbReference type="ChEBI" id="CHEBI:78494"/>
        <dbReference type="ChEBI" id="CHEBI:133042"/>
        <dbReference type="EC" id="2.3.2.29"/>
    </reaction>
</comment>
<dbReference type="GO" id="GO:0004057">
    <property type="term" value="F:arginyl-tRNA--protein transferase activity"/>
    <property type="evidence" value="ECO:0007669"/>
    <property type="project" value="UniProtKB-EC"/>
</dbReference>
<organism evidence="7 8">
    <name type="scientific">Asticcacaulis currens</name>
    <dbReference type="NCBI Taxonomy" id="2984210"/>
    <lineage>
        <taxon>Bacteria</taxon>
        <taxon>Pseudomonadati</taxon>
        <taxon>Pseudomonadota</taxon>
        <taxon>Alphaproteobacteria</taxon>
        <taxon>Caulobacterales</taxon>
        <taxon>Caulobacteraceae</taxon>
        <taxon>Asticcacaulis</taxon>
    </lineage>
</organism>
<dbReference type="PANTHER" id="PTHR21367">
    <property type="entry name" value="ARGININE-TRNA-PROTEIN TRANSFERASE 1"/>
    <property type="match status" value="1"/>
</dbReference>
<proteinExistence type="inferred from homology"/>
<dbReference type="NCBIfam" id="NF002343">
    <property type="entry name" value="PRK01305.1-4"/>
    <property type="match status" value="1"/>
</dbReference>
<dbReference type="HAMAP" id="MF_00689">
    <property type="entry name" value="Bpt"/>
    <property type="match status" value="1"/>
</dbReference>
<dbReference type="Proteomes" id="UP001216595">
    <property type="component" value="Unassembled WGS sequence"/>
</dbReference>
<comment type="caution">
    <text evidence="7">The sequence shown here is derived from an EMBL/GenBank/DDBJ whole genome shotgun (WGS) entry which is preliminary data.</text>
</comment>
<dbReference type="RefSeq" id="WP_272742001.1">
    <property type="nucleotide sequence ID" value="NZ_JAQQKW010000008.1"/>
</dbReference>
<dbReference type="InterPro" id="IPR016181">
    <property type="entry name" value="Acyl_CoA_acyltransferase"/>
</dbReference>
<comment type="subcellular location">
    <subcellularLocation>
        <location evidence="4">Cytoplasm</location>
    </subcellularLocation>
</comment>
<dbReference type="NCBIfam" id="NF002342">
    <property type="entry name" value="PRK01305.1-3"/>
    <property type="match status" value="1"/>
</dbReference>
<dbReference type="NCBIfam" id="NF002346">
    <property type="entry name" value="PRK01305.2-3"/>
    <property type="match status" value="1"/>
</dbReference>
<gene>
    <name evidence="4" type="primary">bpt</name>
    <name evidence="7" type="ORF">PQU94_13670</name>
</gene>
<protein>
    <recommendedName>
        <fullName evidence="4">Aspartate/glutamate leucyltransferase</fullName>
        <ecNumber evidence="4">2.3.2.29</ecNumber>
    </recommendedName>
</protein>
<evidence type="ECO:0000259" key="6">
    <source>
        <dbReference type="Pfam" id="PF04377"/>
    </source>
</evidence>
<evidence type="ECO:0000256" key="3">
    <source>
        <dbReference type="ARBA" id="ARBA00023315"/>
    </source>
</evidence>
<dbReference type="InterPro" id="IPR007471">
    <property type="entry name" value="N-end_Aminoacyl_Trfase_N"/>
</dbReference>
<keyword evidence="2 4" id="KW-0808">Transferase</keyword>
<evidence type="ECO:0000313" key="7">
    <source>
        <dbReference type="EMBL" id="MDC7695329.1"/>
    </source>
</evidence>
<dbReference type="Pfam" id="PF04377">
    <property type="entry name" value="ATE_C"/>
    <property type="match status" value="1"/>
</dbReference>
<dbReference type="InterPro" id="IPR017138">
    <property type="entry name" value="Asp_Glu_LeuTrfase"/>
</dbReference>
<dbReference type="Pfam" id="PF04376">
    <property type="entry name" value="ATE_N"/>
    <property type="match status" value="1"/>
</dbReference>
<dbReference type="InterPro" id="IPR007472">
    <property type="entry name" value="N-end_Aminoacyl_Trfase_C"/>
</dbReference>
<evidence type="ECO:0000256" key="2">
    <source>
        <dbReference type="ARBA" id="ARBA00022679"/>
    </source>
</evidence>
<dbReference type="PANTHER" id="PTHR21367:SF1">
    <property type="entry name" value="ARGINYL-TRNA--PROTEIN TRANSFERASE 1"/>
    <property type="match status" value="1"/>
</dbReference>
<keyword evidence="3 4" id="KW-0012">Acyltransferase</keyword>
<evidence type="ECO:0000256" key="1">
    <source>
        <dbReference type="ARBA" id="ARBA00022490"/>
    </source>
</evidence>
<dbReference type="EC" id="2.3.2.29" evidence="4"/>
<keyword evidence="1 4" id="KW-0963">Cytoplasm</keyword>
<dbReference type="InterPro" id="IPR030700">
    <property type="entry name" value="N-end_Aminoacyl_Trfase"/>
</dbReference>
<feature type="domain" description="N-end aminoacyl transferase N-terminal" evidence="5">
    <location>
        <begin position="19"/>
        <end position="88"/>
    </location>
</feature>
<dbReference type="EMBL" id="JAQQKW010000008">
    <property type="protein sequence ID" value="MDC7695329.1"/>
    <property type="molecule type" value="Genomic_DNA"/>
</dbReference>
<name>A0ABT5IGM2_9CAUL</name>
<comment type="function">
    <text evidence="4">Functions in the N-end rule pathway of protein degradation where it conjugates Leu from its aminoacyl-tRNA to the N-termini of proteins containing an N-terminal aspartate or glutamate.</text>
</comment>
<sequence>MSEHFPGRKLRYYLTIPGPCPYLEGQEERKVFVHLPPLEAINVNDQLSAIGFRRSQNIAYRPACPACRACQSVRIPVHDYQHNRTDKRILKRNAGLTRHFREAEATREQYDLLQKYLKVRHPDGGMMDMTWPDLVAMVEDTLVRTHIIEYRLDGQLIGCVLVDALNDGLSLVYSFYDPDLMNRSLGRFVILDHIDQAQRAGYAYVYLGYWVKGSPKMDYKARYKPLEALTDFGWTEIDPDLTDAGSAED</sequence>
<feature type="domain" description="N-end rule aminoacyl transferase C-terminal" evidence="6">
    <location>
        <begin position="108"/>
        <end position="229"/>
    </location>
</feature>
<accession>A0ABT5IGM2</accession>
<dbReference type="SUPFAM" id="SSF55729">
    <property type="entry name" value="Acyl-CoA N-acyltransferases (Nat)"/>
    <property type="match status" value="1"/>
</dbReference>
<reference evidence="7 8" key="1">
    <citation type="submission" date="2023-01" db="EMBL/GenBank/DDBJ databases">
        <title>Novel species of the genus Asticcacaulis isolated from rivers.</title>
        <authorList>
            <person name="Lu H."/>
        </authorList>
    </citation>
    <scope>NUCLEOTIDE SEQUENCE [LARGE SCALE GENOMIC DNA]</scope>
    <source>
        <strain evidence="7 8">DXS10W</strain>
    </source>
</reference>
<comment type="catalytic activity">
    <reaction evidence="4">
        <text>N-terminal L-glutamyl-[protein] + L-leucyl-tRNA(Leu) = N-terminal L-leucyl-L-glutamyl-[protein] + tRNA(Leu) + H(+)</text>
        <dbReference type="Rhea" id="RHEA:50412"/>
        <dbReference type="Rhea" id="RHEA-COMP:9613"/>
        <dbReference type="Rhea" id="RHEA-COMP:9622"/>
        <dbReference type="Rhea" id="RHEA-COMP:12664"/>
        <dbReference type="Rhea" id="RHEA-COMP:12668"/>
        <dbReference type="ChEBI" id="CHEBI:15378"/>
        <dbReference type="ChEBI" id="CHEBI:64721"/>
        <dbReference type="ChEBI" id="CHEBI:78442"/>
        <dbReference type="ChEBI" id="CHEBI:78494"/>
        <dbReference type="ChEBI" id="CHEBI:133041"/>
        <dbReference type="EC" id="2.3.2.29"/>
    </reaction>
</comment>